<keyword evidence="3" id="KW-0732">Signal</keyword>
<feature type="compositionally biased region" description="Low complexity" evidence="1">
    <location>
        <begin position="346"/>
        <end position="359"/>
    </location>
</feature>
<feature type="compositionally biased region" description="Low complexity" evidence="1">
    <location>
        <begin position="568"/>
        <end position="584"/>
    </location>
</feature>
<feature type="compositionally biased region" description="Pro residues" evidence="1">
    <location>
        <begin position="490"/>
        <end position="507"/>
    </location>
</feature>
<dbReference type="EMBL" id="JAZGSY010000049">
    <property type="protein sequence ID" value="KAL1842256.1"/>
    <property type="molecule type" value="Genomic_DNA"/>
</dbReference>
<gene>
    <name evidence="4" type="ORF">VTJ49DRAFT_5734</name>
</gene>
<keyword evidence="2" id="KW-1133">Transmembrane helix</keyword>
<dbReference type="Proteomes" id="UP001583172">
    <property type="component" value="Unassembled WGS sequence"/>
</dbReference>
<feature type="compositionally biased region" description="Pro residues" evidence="1">
    <location>
        <begin position="585"/>
        <end position="594"/>
    </location>
</feature>
<feature type="transmembrane region" description="Helical" evidence="2">
    <location>
        <begin position="376"/>
        <end position="399"/>
    </location>
</feature>
<evidence type="ECO:0000256" key="3">
    <source>
        <dbReference type="SAM" id="SignalP"/>
    </source>
</evidence>
<sequence>MGLGRTWTSAAGLVLAASSAAAQNSMGYITDMPGLDAIAPCVYTAVSWKVLALTSKECPDEPSELRDCFCTKNNIFGSVSSDISSVISRSCSSVAALEQLTARSIMSAYCNPSLTLDFPTPTEVQSYITDFPEISYLAPCAQSAIMYGVRTMTYDLCPSDPAMLASCVCSKSANLAVVSSKVSSSAKSMCKGHVIDASSALDLFNAYCLMASGTTSFPIPSDPPGDMTYYITDLPQYSSLARCAQTGLASAVQGQTDYLCPNGPKALASCVCFKQGMTTEVSQELTSWVKSACGSTAVDDVRSAMSVYNYYCEAADAKVTPVGVLNSIEQIYTTREGQSSVPTNPPGSSNGSGSGSDNSSGDDDDDDSSSGPGTGLIIGAAVGGIGGLIVLGVIVFFIFRSVRKSKQESLRIPDNAPDVPLDSIGGKAELPSDSVAAVPPPPASPSPSTLKAAAAARADTVSPLSSAATKGPYSPPPTHAELAGQTSLHPPLPNRPELATPPPPSPSPSRAELQGQNSMYPPPPQPNASELYGQGTPPPNRPELQGQNAMFPPPPPPNTQELPGQGQGQYAGYHHPGVPQGAPSPHQPPYPSPMQSPYLGHPQSYPNSPSPMHSPHQAVVMPGGPYPGYQGYGQQMPPPPPPQQYPPSAWQSGPVPEYHEMEGSVPRQQQGQGQQGQ</sequence>
<evidence type="ECO:0000256" key="2">
    <source>
        <dbReference type="SAM" id="Phobius"/>
    </source>
</evidence>
<feature type="compositionally biased region" description="Low complexity" evidence="1">
    <location>
        <begin position="446"/>
        <end position="463"/>
    </location>
</feature>
<comment type="caution">
    <text evidence="4">The sequence shown here is derived from an EMBL/GenBank/DDBJ whole genome shotgun (WGS) entry which is preliminary data.</text>
</comment>
<accession>A0ABR3VKH9</accession>
<evidence type="ECO:0000313" key="5">
    <source>
        <dbReference type="Proteomes" id="UP001583172"/>
    </source>
</evidence>
<keyword evidence="2" id="KW-0472">Membrane</keyword>
<feature type="region of interest" description="Disordered" evidence="1">
    <location>
        <begin position="335"/>
        <end position="372"/>
    </location>
</feature>
<feature type="chain" id="PRO_5046306783" evidence="3">
    <location>
        <begin position="23"/>
        <end position="677"/>
    </location>
</feature>
<feature type="compositionally biased region" description="Low complexity" evidence="1">
    <location>
        <begin position="668"/>
        <end position="677"/>
    </location>
</feature>
<feature type="signal peptide" evidence="3">
    <location>
        <begin position="1"/>
        <end position="22"/>
    </location>
</feature>
<keyword evidence="2" id="KW-0812">Transmembrane</keyword>
<protein>
    <submittedName>
        <fullName evidence="4">Uncharacterized protein</fullName>
    </submittedName>
</protein>
<evidence type="ECO:0000313" key="4">
    <source>
        <dbReference type="EMBL" id="KAL1842256.1"/>
    </source>
</evidence>
<keyword evidence="5" id="KW-1185">Reference proteome</keyword>
<name>A0ABR3VKH9_HUMIN</name>
<organism evidence="4 5">
    <name type="scientific">Humicola insolens</name>
    <name type="common">Soft-rot fungus</name>
    <dbReference type="NCBI Taxonomy" id="85995"/>
    <lineage>
        <taxon>Eukaryota</taxon>
        <taxon>Fungi</taxon>
        <taxon>Dikarya</taxon>
        <taxon>Ascomycota</taxon>
        <taxon>Pezizomycotina</taxon>
        <taxon>Sordariomycetes</taxon>
        <taxon>Sordariomycetidae</taxon>
        <taxon>Sordariales</taxon>
        <taxon>Chaetomiaceae</taxon>
        <taxon>Mycothermus</taxon>
    </lineage>
</organism>
<feature type="region of interest" description="Disordered" evidence="1">
    <location>
        <begin position="407"/>
        <end position="677"/>
    </location>
</feature>
<proteinExistence type="predicted"/>
<evidence type="ECO:0000256" key="1">
    <source>
        <dbReference type="SAM" id="MobiDB-lite"/>
    </source>
</evidence>
<feature type="compositionally biased region" description="Low complexity" evidence="1">
    <location>
        <begin position="621"/>
        <end position="635"/>
    </location>
</feature>
<feature type="compositionally biased region" description="Pro residues" evidence="1">
    <location>
        <begin position="636"/>
        <end position="645"/>
    </location>
</feature>
<reference evidence="4 5" key="1">
    <citation type="journal article" date="2024" name="Commun. Biol.">
        <title>Comparative genomic analysis of thermophilic fungi reveals convergent evolutionary adaptations and gene losses.</title>
        <authorList>
            <person name="Steindorff A.S."/>
            <person name="Aguilar-Pontes M.V."/>
            <person name="Robinson A.J."/>
            <person name="Andreopoulos B."/>
            <person name="LaButti K."/>
            <person name="Kuo A."/>
            <person name="Mondo S."/>
            <person name="Riley R."/>
            <person name="Otillar R."/>
            <person name="Haridas S."/>
            <person name="Lipzen A."/>
            <person name="Grimwood J."/>
            <person name="Schmutz J."/>
            <person name="Clum A."/>
            <person name="Reid I.D."/>
            <person name="Moisan M.C."/>
            <person name="Butler G."/>
            <person name="Nguyen T.T.M."/>
            <person name="Dewar K."/>
            <person name="Conant G."/>
            <person name="Drula E."/>
            <person name="Henrissat B."/>
            <person name="Hansel C."/>
            <person name="Singer S."/>
            <person name="Hutchinson M.I."/>
            <person name="de Vries R.P."/>
            <person name="Natvig D.O."/>
            <person name="Powell A.J."/>
            <person name="Tsang A."/>
            <person name="Grigoriev I.V."/>
        </authorList>
    </citation>
    <scope>NUCLEOTIDE SEQUENCE [LARGE SCALE GENOMIC DNA]</scope>
    <source>
        <strain evidence="4 5">CBS 620.91</strain>
    </source>
</reference>